<accession>A0A1G4VAC8</accession>
<dbReference type="RefSeq" id="WP_035653980.1">
    <property type="nucleotide sequence ID" value="NZ_CBCSBQ010000005.1"/>
</dbReference>
<keyword evidence="4" id="KW-1134">Transmembrane beta strand</keyword>
<keyword evidence="5" id="KW-0812">Transmembrane</keyword>
<evidence type="ECO:0000256" key="5">
    <source>
        <dbReference type="ARBA" id="ARBA00022692"/>
    </source>
</evidence>
<comment type="subcellular location">
    <subcellularLocation>
        <location evidence="1">Cell outer membrane</location>
    </subcellularLocation>
</comment>
<keyword evidence="3" id="KW-0813">Transport</keyword>
<dbReference type="PANTHER" id="PTHR30026">
    <property type="entry name" value="OUTER MEMBRANE PROTEIN TOLC"/>
    <property type="match status" value="1"/>
</dbReference>
<sequence>MKPKLFYLFLFLCSSLKLLGQNNATEFSFNEFLGYVKKYHPLVKQADLKLNEAQANLMQARGAFDPKIEVDFNEKRFKDKDYYSLLNSSFKIPTWYGIELKAGFDNAEGMYVNPENTLPNSGLTSLGISVPVGQGLFINQRMADIRKAKIAQNLNIAERNLQAVEVIYAAALSYMHWKRSFDEVLLYETYLKNALTRYEGVAKLIEEGDKPAIDSVEVGIAVKTRRLNLEESKLKLTKAKLELSNYLWMENNIPLELNDNLQPETLLSKTVKETLQINELSSITLDNHPKIKALDAKIALLKVDRKLKANSLLPKLDLSYNYLSEPGYFDNYRVEDYKIGLNFSFPVFLRKERAGVKLADLKIQDSEFGLQFERKNLENKIKSQQQEIISLEKQRDYNTNLVKDYNTLLNAEDRLFAMGESSLFIINSRENALISSQLNEIILENRYLNALLGLYKTIANPE</sequence>
<protein>
    <submittedName>
        <fullName evidence="9">Outer membrane protein TolC</fullName>
    </submittedName>
</protein>
<dbReference type="Pfam" id="PF02321">
    <property type="entry name" value="OEP"/>
    <property type="match status" value="1"/>
</dbReference>
<feature type="chain" id="PRO_5010179364" evidence="8">
    <location>
        <begin position="21"/>
        <end position="462"/>
    </location>
</feature>
<evidence type="ECO:0000256" key="7">
    <source>
        <dbReference type="ARBA" id="ARBA00023237"/>
    </source>
</evidence>
<evidence type="ECO:0000256" key="2">
    <source>
        <dbReference type="ARBA" id="ARBA00007613"/>
    </source>
</evidence>
<evidence type="ECO:0000256" key="3">
    <source>
        <dbReference type="ARBA" id="ARBA00022448"/>
    </source>
</evidence>
<evidence type="ECO:0000256" key="4">
    <source>
        <dbReference type="ARBA" id="ARBA00022452"/>
    </source>
</evidence>
<keyword evidence="7" id="KW-0998">Cell outer membrane</keyword>
<dbReference type="EMBL" id="FMTY01000001">
    <property type="protein sequence ID" value="SCX03160.1"/>
    <property type="molecule type" value="Genomic_DNA"/>
</dbReference>
<organism evidence="9 10">
    <name type="scientific">Flavobacterium saliperosum</name>
    <dbReference type="NCBI Taxonomy" id="329186"/>
    <lineage>
        <taxon>Bacteria</taxon>
        <taxon>Pseudomonadati</taxon>
        <taxon>Bacteroidota</taxon>
        <taxon>Flavobacteriia</taxon>
        <taxon>Flavobacteriales</taxon>
        <taxon>Flavobacteriaceae</taxon>
        <taxon>Flavobacterium</taxon>
    </lineage>
</organism>
<keyword evidence="8" id="KW-0732">Signal</keyword>
<keyword evidence="6" id="KW-0472">Membrane</keyword>
<evidence type="ECO:0000256" key="6">
    <source>
        <dbReference type="ARBA" id="ARBA00023136"/>
    </source>
</evidence>
<dbReference type="GO" id="GO:0015288">
    <property type="term" value="F:porin activity"/>
    <property type="evidence" value="ECO:0007669"/>
    <property type="project" value="TreeGrafter"/>
</dbReference>
<dbReference type="GO" id="GO:0009279">
    <property type="term" value="C:cell outer membrane"/>
    <property type="evidence" value="ECO:0007669"/>
    <property type="project" value="UniProtKB-SubCell"/>
</dbReference>
<evidence type="ECO:0000313" key="10">
    <source>
        <dbReference type="Proteomes" id="UP000182124"/>
    </source>
</evidence>
<evidence type="ECO:0000256" key="8">
    <source>
        <dbReference type="SAM" id="SignalP"/>
    </source>
</evidence>
<feature type="signal peptide" evidence="8">
    <location>
        <begin position="1"/>
        <end position="20"/>
    </location>
</feature>
<name>A0A1G4VAC8_9FLAO</name>
<dbReference type="GO" id="GO:1990281">
    <property type="term" value="C:efflux pump complex"/>
    <property type="evidence" value="ECO:0007669"/>
    <property type="project" value="TreeGrafter"/>
</dbReference>
<dbReference type="Proteomes" id="UP000182124">
    <property type="component" value="Unassembled WGS sequence"/>
</dbReference>
<dbReference type="GO" id="GO:0015562">
    <property type="term" value="F:efflux transmembrane transporter activity"/>
    <property type="evidence" value="ECO:0007669"/>
    <property type="project" value="InterPro"/>
</dbReference>
<dbReference type="InterPro" id="IPR003423">
    <property type="entry name" value="OMP_efflux"/>
</dbReference>
<dbReference type="Gene3D" id="1.20.1600.10">
    <property type="entry name" value="Outer membrane efflux proteins (OEP)"/>
    <property type="match status" value="1"/>
</dbReference>
<dbReference type="SUPFAM" id="SSF56954">
    <property type="entry name" value="Outer membrane efflux proteins (OEP)"/>
    <property type="match status" value="1"/>
</dbReference>
<dbReference type="eggNOG" id="COG1538">
    <property type="taxonomic scope" value="Bacteria"/>
</dbReference>
<dbReference type="AlphaFoldDB" id="A0A1G4VAC8"/>
<reference evidence="9 10" key="1">
    <citation type="submission" date="2016-10" db="EMBL/GenBank/DDBJ databases">
        <authorList>
            <person name="de Groot N.N."/>
        </authorList>
    </citation>
    <scope>NUCLEOTIDE SEQUENCE [LARGE SCALE GENOMIC DNA]</scope>
    <source>
        <strain evidence="9 10">CGMCC 1.3801</strain>
    </source>
</reference>
<dbReference type="PANTHER" id="PTHR30026:SF20">
    <property type="entry name" value="OUTER MEMBRANE PROTEIN TOLC"/>
    <property type="match status" value="1"/>
</dbReference>
<proteinExistence type="inferred from homology"/>
<dbReference type="InterPro" id="IPR051906">
    <property type="entry name" value="TolC-like"/>
</dbReference>
<gene>
    <name evidence="9" type="ORF">SAMN02927925_00625</name>
</gene>
<evidence type="ECO:0000313" key="9">
    <source>
        <dbReference type="EMBL" id="SCX03160.1"/>
    </source>
</evidence>
<dbReference type="STRING" id="329186.SAMN02927925_00625"/>
<evidence type="ECO:0000256" key="1">
    <source>
        <dbReference type="ARBA" id="ARBA00004442"/>
    </source>
</evidence>
<comment type="similarity">
    <text evidence="2">Belongs to the outer membrane factor (OMF) (TC 1.B.17) family.</text>
</comment>